<comment type="caution">
    <text evidence="3">The sequence shown here is derived from an EMBL/GenBank/DDBJ whole genome shotgun (WGS) entry which is preliminary data.</text>
</comment>
<keyword evidence="2" id="KW-0812">Transmembrane</keyword>
<sequence length="249" mass="28223">MRKFRGSSSIICCTAFGFFLLFGGLLMSLLGYKYLYTTPFWTWEYEKKIRPPPIQIAGPILFFMGIAFLLFSFIYFLCTTKLCDISLHHTKKHDDPSRVTTITTHYIPSKLPPIFEKHPYQPLPPPAYPVLENRHANSNVVKPHDEKKLYPPVIPGCSTLNLHRKSPNNIFVASPYNTLRATSVGRYQSGLLDSNSIVENKFGSRHTSVTSQMSNTQKRSKSMGPAVNRSGSSKSKTSKSTRRRENSQI</sequence>
<organism evidence="3 4">
    <name type="scientific">Caenorhabditis angaria</name>
    <dbReference type="NCBI Taxonomy" id="860376"/>
    <lineage>
        <taxon>Eukaryota</taxon>
        <taxon>Metazoa</taxon>
        <taxon>Ecdysozoa</taxon>
        <taxon>Nematoda</taxon>
        <taxon>Chromadorea</taxon>
        <taxon>Rhabditida</taxon>
        <taxon>Rhabditina</taxon>
        <taxon>Rhabditomorpha</taxon>
        <taxon>Rhabditoidea</taxon>
        <taxon>Rhabditidae</taxon>
        <taxon>Peloderinae</taxon>
        <taxon>Caenorhabditis</taxon>
    </lineage>
</organism>
<accession>A0A9P1N1S3</accession>
<dbReference type="Proteomes" id="UP001152747">
    <property type="component" value="Unassembled WGS sequence"/>
</dbReference>
<dbReference type="EMBL" id="CANHGI010000004">
    <property type="protein sequence ID" value="CAI5448270.1"/>
    <property type="molecule type" value="Genomic_DNA"/>
</dbReference>
<protein>
    <submittedName>
        <fullName evidence="3">Uncharacterized protein</fullName>
    </submittedName>
</protein>
<evidence type="ECO:0000256" key="1">
    <source>
        <dbReference type="SAM" id="MobiDB-lite"/>
    </source>
</evidence>
<evidence type="ECO:0000313" key="4">
    <source>
        <dbReference type="Proteomes" id="UP001152747"/>
    </source>
</evidence>
<evidence type="ECO:0000256" key="2">
    <source>
        <dbReference type="SAM" id="Phobius"/>
    </source>
</evidence>
<keyword evidence="4" id="KW-1185">Reference proteome</keyword>
<keyword evidence="2" id="KW-0472">Membrane</keyword>
<name>A0A9P1N1S3_9PELO</name>
<feature type="compositionally biased region" description="Polar residues" evidence="1">
    <location>
        <begin position="205"/>
        <end position="217"/>
    </location>
</feature>
<dbReference type="OrthoDB" id="5828479at2759"/>
<proteinExistence type="predicted"/>
<evidence type="ECO:0000313" key="3">
    <source>
        <dbReference type="EMBL" id="CAI5448270.1"/>
    </source>
</evidence>
<feature type="transmembrane region" description="Helical" evidence="2">
    <location>
        <begin position="12"/>
        <end position="36"/>
    </location>
</feature>
<feature type="transmembrane region" description="Helical" evidence="2">
    <location>
        <begin position="56"/>
        <end position="78"/>
    </location>
</feature>
<dbReference type="AlphaFoldDB" id="A0A9P1N1S3"/>
<keyword evidence="2" id="KW-1133">Transmembrane helix</keyword>
<gene>
    <name evidence="3" type="ORF">CAMP_LOCUS10907</name>
</gene>
<reference evidence="3" key="1">
    <citation type="submission" date="2022-11" db="EMBL/GenBank/DDBJ databases">
        <authorList>
            <person name="Kikuchi T."/>
        </authorList>
    </citation>
    <scope>NUCLEOTIDE SEQUENCE</scope>
    <source>
        <strain evidence="3">PS1010</strain>
    </source>
</reference>
<feature type="region of interest" description="Disordered" evidence="1">
    <location>
        <begin position="203"/>
        <end position="249"/>
    </location>
</feature>